<dbReference type="Gene3D" id="1.10.260.40">
    <property type="entry name" value="lambda repressor-like DNA-binding domains"/>
    <property type="match status" value="1"/>
</dbReference>
<dbReference type="SUPFAM" id="SSF47413">
    <property type="entry name" value="lambda repressor-like DNA-binding domains"/>
    <property type="match status" value="1"/>
</dbReference>
<sequence>MVDACDERERFATRLRELKDRSGRSYGALAKRLHMSTSTLHRYCHGAAVPTEYAPVERLARLCGATPEELLALHRLWILADARRGEP</sequence>
<accession>A0ABR6EMP0</accession>
<organism evidence="2 3">
    <name type="scientific">Streptomyces durbertensis</name>
    <dbReference type="NCBI Taxonomy" id="2448886"/>
    <lineage>
        <taxon>Bacteria</taxon>
        <taxon>Bacillati</taxon>
        <taxon>Actinomycetota</taxon>
        <taxon>Actinomycetes</taxon>
        <taxon>Kitasatosporales</taxon>
        <taxon>Streptomycetaceae</taxon>
        <taxon>Streptomyces</taxon>
    </lineage>
</organism>
<dbReference type="RefSeq" id="WP_182857852.1">
    <property type="nucleotide sequence ID" value="NZ_WMLF01000547.1"/>
</dbReference>
<reference evidence="3" key="1">
    <citation type="journal article" date="2020" name="Syst. Appl. Microbiol.">
        <title>Streptomyces alkaliterrae sp. nov., isolated from an alkaline soil, and emended descriptions of Streptomyces alkaliphilus, Streptomyces calidiresistens and Streptomyces durbertensis.</title>
        <authorList>
            <person name="Swiecimska M."/>
            <person name="Golinska P."/>
            <person name="Nouioui I."/>
            <person name="Wypij M."/>
            <person name="Rai M."/>
            <person name="Sangal V."/>
            <person name="Goodfellow M."/>
        </authorList>
    </citation>
    <scope>NUCLEOTIDE SEQUENCE [LARGE SCALE GENOMIC DNA]</scope>
    <source>
        <strain evidence="3">DSM 104538</strain>
    </source>
</reference>
<dbReference type="InterPro" id="IPR001387">
    <property type="entry name" value="Cro/C1-type_HTH"/>
</dbReference>
<dbReference type="PROSITE" id="PS50943">
    <property type="entry name" value="HTH_CROC1"/>
    <property type="match status" value="1"/>
</dbReference>
<dbReference type="InterPro" id="IPR010982">
    <property type="entry name" value="Lambda_DNA-bd_dom_sf"/>
</dbReference>
<dbReference type="CDD" id="cd00093">
    <property type="entry name" value="HTH_XRE"/>
    <property type="match status" value="1"/>
</dbReference>
<dbReference type="Proteomes" id="UP000766698">
    <property type="component" value="Unassembled WGS sequence"/>
</dbReference>
<dbReference type="SMART" id="SM00530">
    <property type="entry name" value="HTH_XRE"/>
    <property type="match status" value="1"/>
</dbReference>
<name>A0ABR6EMP0_9ACTN</name>
<proteinExistence type="predicted"/>
<dbReference type="Pfam" id="PF13560">
    <property type="entry name" value="HTH_31"/>
    <property type="match status" value="1"/>
</dbReference>
<keyword evidence="3" id="KW-1185">Reference proteome</keyword>
<protein>
    <submittedName>
        <fullName evidence="2">Helix-turn-helix domain-containing protein</fullName>
    </submittedName>
</protein>
<gene>
    <name evidence="2" type="ORF">GL263_24100</name>
</gene>
<dbReference type="EMBL" id="WMLF01000547">
    <property type="protein sequence ID" value="MBB1246607.1"/>
    <property type="molecule type" value="Genomic_DNA"/>
</dbReference>
<evidence type="ECO:0000259" key="1">
    <source>
        <dbReference type="PROSITE" id="PS50943"/>
    </source>
</evidence>
<evidence type="ECO:0000313" key="3">
    <source>
        <dbReference type="Proteomes" id="UP000766698"/>
    </source>
</evidence>
<evidence type="ECO:0000313" key="2">
    <source>
        <dbReference type="EMBL" id="MBB1246607.1"/>
    </source>
</evidence>
<feature type="domain" description="HTH cro/C1-type" evidence="1">
    <location>
        <begin position="15"/>
        <end position="70"/>
    </location>
</feature>
<comment type="caution">
    <text evidence="2">The sequence shown here is derived from an EMBL/GenBank/DDBJ whole genome shotgun (WGS) entry which is preliminary data.</text>
</comment>
<feature type="non-terminal residue" evidence="2">
    <location>
        <position position="87"/>
    </location>
</feature>